<comment type="caution">
    <text evidence="11">The sequence shown here is derived from an EMBL/GenBank/DDBJ whole genome shotgun (WGS) entry which is preliminary data.</text>
</comment>
<dbReference type="AlphaFoldDB" id="A0A561DEB3"/>
<dbReference type="PANTHER" id="PTHR35789:SF1">
    <property type="entry name" value="SPORE GERMINATION PROTEIN B3"/>
    <property type="match status" value="1"/>
</dbReference>
<sequence length="384" mass="43022">MKLIRLLLTCLIALILLAGCWDRSEINDIAFVVATGVDKGKKNKFLYSVQIPLPSSMGGAGSSGGGGGTSGEGPFLVAQGNGGNERQGIEEIQTKLSRRIYLGHRRVHIIGDSLAKEGIKKSLNAIFTQPRSRISTFLLISKGDAVKLLKTQPRMEQYSGEGMREMSKNSINMTAREALQDLSREGKDMVIPIVNSAGTTKDDKNKKEVQMESFAVFKDDKLAFSSNTNESEGILWLFEKMQKKSASFPVAKDEEISVQIFENQTEPSFKIVDGKPTFLLTVRAAGVLFENEPNYRIEDPKTYRLIISKMESQIKEQIQAILNHAHSQGIDVFGFGWYLFKNNHHEWEHNWKNDWQKTLPNLKVTVKVDADIQRTTNIGIIEKE</sequence>
<evidence type="ECO:0000256" key="5">
    <source>
        <dbReference type="ARBA" id="ARBA00023136"/>
    </source>
</evidence>
<gene>
    <name evidence="11" type="ORF">FB550_105101</name>
</gene>
<organism evidence="11 12">
    <name type="scientific">Neobacillus bataviensis</name>
    <dbReference type="NCBI Taxonomy" id="220685"/>
    <lineage>
        <taxon>Bacteria</taxon>
        <taxon>Bacillati</taxon>
        <taxon>Bacillota</taxon>
        <taxon>Bacilli</taxon>
        <taxon>Bacillales</taxon>
        <taxon>Bacillaceae</taxon>
        <taxon>Neobacillus</taxon>
    </lineage>
</organism>
<feature type="domain" description="Spore germination GerAC-like C-terminal" evidence="9">
    <location>
        <begin position="214"/>
        <end position="375"/>
    </location>
</feature>
<reference evidence="11 12" key="1">
    <citation type="submission" date="2019-06" db="EMBL/GenBank/DDBJ databases">
        <title>Sorghum-associated microbial communities from plants grown in Nebraska, USA.</title>
        <authorList>
            <person name="Schachtman D."/>
        </authorList>
    </citation>
    <scope>NUCLEOTIDE SEQUENCE [LARGE SCALE GENOMIC DNA]</scope>
    <source>
        <strain evidence="11 12">2482</strain>
    </source>
</reference>
<evidence type="ECO:0000256" key="8">
    <source>
        <dbReference type="SAM" id="MobiDB-lite"/>
    </source>
</evidence>
<dbReference type="InterPro" id="IPR057336">
    <property type="entry name" value="GerAC_N"/>
</dbReference>
<dbReference type="PROSITE" id="PS51257">
    <property type="entry name" value="PROKAR_LIPOPROTEIN"/>
    <property type="match status" value="1"/>
</dbReference>
<dbReference type="NCBIfam" id="TIGR02887">
    <property type="entry name" value="spore_ger_x_C"/>
    <property type="match status" value="1"/>
</dbReference>
<dbReference type="Gene3D" id="3.30.300.210">
    <property type="entry name" value="Nutrient germinant receptor protein C, domain 3"/>
    <property type="match status" value="1"/>
</dbReference>
<evidence type="ECO:0000256" key="6">
    <source>
        <dbReference type="ARBA" id="ARBA00023139"/>
    </source>
</evidence>
<evidence type="ECO:0000256" key="2">
    <source>
        <dbReference type="ARBA" id="ARBA00007886"/>
    </source>
</evidence>
<evidence type="ECO:0000256" key="7">
    <source>
        <dbReference type="ARBA" id="ARBA00023288"/>
    </source>
</evidence>
<name>A0A561DEB3_9BACI</name>
<keyword evidence="5" id="KW-0472">Membrane</keyword>
<evidence type="ECO:0000313" key="12">
    <source>
        <dbReference type="Proteomes" id="UP000319671"/>
    </source>
</evidence>
<keyword evidence="4" id="KW-0732">Signal</keyword>
<dbReference type="Proteomes" id="UP000319671">
    <property type="component" value="Unassembled WGS sequence"/>
</dbReference>
<dbReference type="Pfam" id="PF25198">
    <property type="entry name" value="Spore_GerAC_N"/>
    <property type="match status" value="1"/>
</dbReference>
<feature type="compositionally biased region" description="Gly residues" evidence="8">
    <location>
        <begin position="58"/>
        <end position="71"/>
    </location>
</feature>
<evidence type="ECO:0000256" key="4">
    <source>
        <dbReference type="ARBA" id="ARBA00022729"/>
    </source>
</evidence>
<feature type="domain" description="Spore germination protein N-terminal" evidence="10">
    <location>
        <begin position="22"/>
        <end position="194"/>
    </location>
</feature>
<keyword evidence="3" id="KW-0309">Germination</keyword>
<dbReference type="GO" id="GO:0009847">
    <property type="term" value="P:spore germination"/>
    <property type="evidence" value="ECO:0007669"/>
    <property type="project" value="InterPro"/>
</dbReference>
<dbReference type="EMBL" id="VIVN01000005">
    <property type="protein sequence ID" value="TWE01734.1"/>
    <property type="molecule type" value="Genomic_DNA"/>
</dbReference>
<evidence type="ECO:0000313" key="11">
    <source>
        <dbReference type="EMBL" id="TWE01734.1"/>
    </source>
</evidence>
<comment type="subcellular location">
    <subcellularLocation>
        <location evidence="1">Membrane</location>
        <topology evidence="1">Lipid-anchor</topology>
    </subcellularLocation>
</comment>
<dbReference type="InterPro" id="IPR008844">
    <property type="entry name" value="Spore_GerAC-like"/>
</dbReference>
<protein>
    <submittedName>
        <fullName evidence="11">Spore germination protein KC</fullName>
    </submittedName>
</protein>
<dbReference type="GO" id="GO:0016020">
    <property type="term" value="C:membrane"/>
    <property type="evidence" value="ECO:0007669"/>
    <property type="project" value="UniProtKB-SubCell"/>
</dbReference>
<dbReference type="RefSeq" id="WP_144564991.1">
    <property type="nucleotide sequence ID" value="NZ_VIVN01000005.1"/>
</dbReference>
<evidence type="ECO:0000259" key="10">
    <source>
        <dbReference type="Pfam" id="PF25198"/>
    </source>
</evidence>
<evidence type="ECO:0000256" key="1">
    <source>
        <dbReference type="ARBA" id="ARBA00004635"/>
    </source>
</evidence>
<evidence type="ECO:0000259" key="9">
    <source>
        <dbReference type="Pfam" id="PF05504"/>
    </source>
</evidence>
<proteinExistence type="inferred from homology"/>
<evidence type="ECO:0000256" key="3">
    <source>
        <dbReference type="ARBA" id="ARBA00022544"/>
    </source>
</evidence>
<comment type="similarity">
    <text evidence="2">Belongs to the GerABKC lipoprotein family.</text>
</comment>
<keyword evidence="6" id="KW-0564">Palmitate</keyword>
<dbReference type="PANTHER" id="PTHR35789">
    <property type="entry name" value="SPORE GERMINATION PROTEIN B3"/>
    <property type="match status" value="1"/>
</dbReference>
<dbReference type="InterPro" id="IPR038501">
    <property type="entry name" value="Spore_GerAC_C_sf"/>
</dbReference>
<dbReference type="InterPro" id="IPR046953">
    <property type="entry name" value="Spore_GerAC-like_C"/>
</dbReference>
<accession>A0A561DEB3</accession>
<keyword evidence="12" id="KW-1185">Reference proteome</keyword>
<feature type="region of interest" description="Disordered" evidence="8">
    <location>
        <begin position="58"/>
        <end position="83"/>
    </location>
</feature>
<keyword evidence="7" id="KW-0449">Lipoprotein</keyword>
<dbReference type="Pfam" id="PF05504">
    <property type="entry name" value="Spore_GerAC"/>
    <property type="match status" value="1"/>
</dbReference>